<name>A0A5N6LGE9_9ASTR</name>
<evidence type="ECO:0000259" key="1">
    <source>
        <dbReference type="PROSITE" id="PS50053"/>
    </source>
</evidence>
<dbReference type="AlphaFoldDB" id="A0A5N6LGE9"/>
<dbReference type="PANTHER" id="PTHR11439:SF515">
    <property type="entry name" value="GAG-POL POLYPROTEIN"/>
    <property type="match status" value="1"/>
</dbReference>
<dbReference type="InterPro" id="IPR043502">
    <property type="entry name" value="DNA/RNA_pol_sf"/>
</dbReference>
<dbReference type="PANTHER" id="PTHR11439">
    <property type="entry name" value="GAG-POL-RELATED RETROTRANSPOSON"/>
    <property type="match status" value="1"/>
</dbReference>
<dbReference type="OrthoDB" id="413760at2759"/>
<comment type="caution">
    <text evidence="2">The sequence shown here is derived from an EMBL/GenBank/DDBJ whole genome shotgun (WGS) entry which is preliminary data.</text>
</comment>
<gene>
    <name evidence="2" type="ORF">E3N88_42917</name>
</gene>
<dbReference type="CDD" id="cd17039">
    <property type="entry name" value="Ubl_ubiquitin_like"/>
    <property type="match status" value="1"/>
</dbReference>
<reference evidence="2 3" key="1">
    <citation type="submission" date="2019-05" db="EMBL/GenBank/DDBJ databases">
        <title>Mikania micrantha, genome provides insights into the molecular mechanism of rapid growth.</title>
        <authorList>
            <person name="Liu B."/>
        </authorList>
    </citation>
    <scope>NUCLEOTIDE SEQUENCE [LARGE SCALE GENOMIC DNA]</scope>
    <source>
        <strain evidence="2">NLD-2019</strain>
        <tissue evidence="2">Leaf</tissue>
    </source>
</reference>
<dbReference type="InterPro" id="IPR013103">
    <property type="entry name" value="RVT_2"/>
</dbReference>
<evidence type="ECO:0000313" key="2">
    <source>
        <dbReference type="EMBL" id="KAD1378135.1"/>
    </source>
</evidence>
<accession>A0A5N6LGE9</accession>
<evidence type="ECO:0000313" key="3">
    <source>
        <dbReference type="Proteomes" id="UP000326396"/>
    </source>
</evidence>
<dbReference type="EMBL" id="SZYD01000824">
    <property type="protein sequence ID" value="KAD1378135.1"/>
    <property type="molecule type" value="Genomic_DNA"/>
</dbReference>
<dbReference type="InterPro" id="IPR000626">
    <property type="entry name" value="Ubiquitin-like_dom"/>
</dbReference>
<dbReference type="SUPFAM" id="SSF56672">
    <property type="entry name" value="DNA/RNA polymerases"/>
    <property type="match status" value="1"/>
</dbReference>
<organism evidence="2 3">
    <name type="scientific">Mikania micrantha</name>
    <name type="common">bitter vine</name>
    <dbReference type="NCBI Taxonomy" id="192012"/>
    <lineage>
        <taxon>Eukaryota</taxon>
        <taxon>Viridiplantae</taxon>
        <taxon>Streptophyta</taxon>
        <taxon>Embryophyta</taxon>
        <taxon>Tracheophyta</taxon>
        <taxon>Spermatophyta</taxon>
        <taxon>Magnoliopsida</taxon>
        <taxon>eudicotyledons</taxon>
        <taxon>Gunneridae</taxon>
        <taxon>Pentapetalae</taxon>
        <taxon>asterids</taxon>
        <taxon>campanulids</taxon>
        <taxon>Asterales</taxon>
        <taxon>Asteraceae</taxon>
        <taxon>Asteroideae</taxon>
        <taxon>Heliantheae alliance</taxon>
        <taxon>Eupatorieae</taxon>
        <taxon>Mikania</taxon>
    </lineage>
</organism>
<dbReference type="InterPro" id="IPR029071">
    <property type="entry name" value="Ubiquitin-like_domsf"/>
</dbReference>
<dbReference type="CDD" id="cd09272">
    <property type="entry name" value="RNase_HI_RT_Ty1"/>
    <property type="match status" value="1"/>
</dbReference>
<keyword evidence="3" id="KW-1185">Reference proteome</keyword>
<dbReference type="Gene3D" id="3.10.20.90">
    <property type="entry name" value="Phosphatidylinositol 3-kinase Catalytic Subunit, Chain A, domain 1"/>
    <property type="match status" value="1"/>
</dbReference>
<proteinExistence type="predicted"/>
<feature type="domain" description="Ubiquitin-like" evidence="1">
    <location>
        <begin position="23"/>
        <end position="83"/>
    </location>
</feature>
<dbReference type="Proteomes" id="UP000326396">
    <property type="component" value="Unassembled WGS sequence"/>
</dbReference>
<sequence>MSVAIDVIGVICKMLWISNLEYVAMYIRVKRNKTTYFLHCDATEKILDIKQKLLDLIDQPINDQCLILVSTGEVLEDSKTLADQKARLVAKGYVQKHGVDYGEVFAPVARIESVRLILAVAAQSGWWVHHMDVKSAFLHGELKELVYVTQPEGFVKKGAEQKVYKLTKALYGLKQAPRAWNTKLDGVLKGLGFEKCKHEPAVYRKGKQDDTLIIGVYVDDLLITGGCTEKIKEIKKSMEERFEMTDLGLLSYYLGIQVTQSSQGIKLQQTSYAKKILDEAGLRDCNSTRFPMEPGLKLSKNEIGDDADATQFRKWIGCLRYLVNTRPDLSYSVGYLSRFMQTPKQAHVQALKQVLRYVKGTTRLGLCYKRGGGDLLYGYSDSSFSADKDDGKSTSGMVFFYGNRPVAWNSQKQTTVALSSCEAEFMAASSAACQAIWLRGLLSELTGREEAQVEIRVDNKSAIALIKNPVFHGRSKHIDTRYHFIRESVEKEQIKIEYVRGEEQKADILTKALPRIKFEEMKDKLGLIEITSLGG</sequence>
<dbReference type="Pfam" id="PF07727">
    <property type="entry name" value="RVT_2"/>
    <property type="match status" value="1"/>
</dbReference>
<dbReference type="SUPFAM" id="SSF54236">
    <property type="entry name" value="Ubiquitin-like"/>
    <property type="match status" value="1"/>
</dbReference>
<dbReference type="PROSITE" id="PS50053">
    <property type="entry name" value="UBIQUITIN_2"/>
    <property type="match status" value="1"/>
</dbReference>
<protein>
    <recommendedName>
        <fullName evidence="1">Ubiquitin-like domain-containing protein</fullName>
    </recommendedName>
</protein>